<evidence type="ECO:0000313" key="3">
    <source>
        <dbReference type="EMBL" id="CAF1014204.1"/>
    </source>
</evidence>
<dbReference type="InterPro" id="IPR013783">
    <property type="entry name" value="Ig-like_fold"/>
</dbReference>
<gene>
    <name evidence="3" type="ORF">OXX778_LOCUS17046</name>
</gene>
<evidence type="ECO:0000259" key="2">
    <source>
        <dbReference type="PROSITE" id="PS50853"/>
    </source>
</evidence>
<feature type="signal peptide" evidence="1">
    <location>
        <begin position="1"/>
        <end position="20"/>
    </location>
</feature>
<organism evidence="3 4">
    <name type="scientific">Brachionus calyciflorus</name>
    <dbReference type="NCBI Taxonomy" id="104777"/>
    <lineage>
        <taxon>Eukaryota</taxon>
        <taxon>Metazoa</taxon>
        <taxon>Spiralia</taxon>
        <taxon>Gnathifera</taxon>
        <taxon>Rotifera</taxon>
        <taxon>Eurotatoria</taxon>
        <taxon>Monogononta</taxon>
        <taxon>Pseudotrocha</taxon>
        <taxon>Ploima</taxon>
        <taxon>Brachionidae</taxon>
        <taxon>Brachionus</taxon>
    </lineage>
</organism>
<dbReference type="Gene3D" id="2.60.40.10">
    <property type="entry name" value="Immunoglobulins"/>
    <property type="match status" value="1"/>
</dbReference>
<dbReference type="Proteomes" id="UP000663879">
    <property type="component" value="Unassembled WGS sequence"/>
</dbReference>
<dbReference type="SUPFAM" id="SSF49265">
    <property type="entry name" value="Fibronectin type III"/>
    <property type="match status" value="1"/>
</dbReference>
<accession>A0A814HSS5</accession>
<sequence>MTKNLFSLLLLINFMHNIRSECLSNSFEIIPGITTGSERSITTFIKVTTNQTNPNEYTTNCLDYLEITAKSINDLRREKYNMSPELINQTFNYSFNSLNVLSDYNISIGLKIKNNDEIFSKLDVNYFTCFSQSGPPENLEAIKVNNDLLNLKWNEPSNINAPNICYYSITRRFLDESKKIEYKTNQTFFSFSGADLKRDFEILISSYNDVECYKQNYPVAVKCENKGFNKTSSSSVSYIFYANKDPSTTTKPNSSPSLKYNYYLILFFGMIFLIF</sequence>
<feature type="chain" id="PRO_5032957981" description="Fibronectin type-III domain-containing protein" evidence="1">
    <location>
        <begin position="21"/>
        <end position="275"/>
    </location>
</feature>
<dbReference type="OrthoDB" id="10175542at2759"/>
<dbReference type="PROSITE" id="PS50853">
    <property type="entry name" value="FN3"/>
    <property type="match status" value="1"/>
</dbReference>
<keyword evidence="1" id="KW-0732">Signal</keyword>
<comment type="caution">
    <text evidence="3">The sequence shown here is derived from an EMBL/GenBank/DDBJ whole genome shotgun (WGS) entry which is preliminary data.</text>
</comment>
<feature type="domain" description="Fibronectin type-III" evidence="2">
    <location>
        <begin position="135"/>
        <end position="226"/>
    </location>
</feature>
<dbReference type="InterPro" id="IPR003961">
    <property type="entry name" value="FN3_dom"/>
</dbReference>
<protein>
    <recommendedName>
        <fullName evidence="2">Fibronectin type-III domain-containing protein</fullName>
    </recommendedName>
</protein>
<name>A0A814HSS5_9BILA</name>
<dbReference type="InterPro" id="IPR036116">
    <property type="entry name" value="FN3_sf"/>
</dbReference>
<keyword evidence="4" id="KW-1185">Reference proteome</keyword>
<dbReference type="EMBL" id="CAJNOC010004233">
    <property type="protein sequence ID" value="CAF1014204.1"/>
    <property type="molecule type" value="Genomic_DNA"/>
</dbReference>
<proteinExistence type="predicted"/>
<dbReference type="AlphaFoldDB" id="A0A814HSS5"/>
<evidence type="ECO:0000256" key="1">
    <source>
        <dbReference type="SAM" id="SignalP"/>
    </source>
</evidence>
<reference evidence="3" key="1">
    <citation type="submission" date="2021-02" db="EMBL/GenBank/DDBJ databases">
        <authorList>
            <person name="Nowell W R."/>
        </authorList>
    </citation>
    <scope>NUCLEOTIDE SEQUENCE</scope>
    <source>
        <strain evidence="3">Ploen Becks lab</strain>
    </source>
</reference>
<evidence type="ECO:0000313" key="4">
    <source>
        <dbReference type="Proteomes" id="UP000663879"/>
    </source>
</evidence>